<reference evidence="2" key="1">
    <citation type="journal article" date="2019" name="Int. J. Syst. Evol. Microbiol.">
        <title>The Global Catalogue of Microorganisms (GCM) 10K type strain sequencing project: providing services to taxonomists for standard genome sequencing and annotation.</title>
        <authorList>
            <consortium name="The Broad Institute Genomics Platform"/>
            <consortium name="The Broad Institute Genome Sequencing Center for Infectious Disease"/>
            <person name="Wu L."/>
            <person name="Ma J."/>
        </authorList>
    </citation>
    <scope>NUCLEOTIDE SEQUENCE [LARGE SCALE GENOMIC DNA]</scope>
    <source>
        <strain evidence="2">JCM 12607</strain>
    </source>
</reference>
<dbReference type="Proteomes" id="UP001596915">
    <property type="component" value="Unassembled WGS sequence"/>
</dbReference>
<sequence>MNGEIPQDRTDTGELDPARRAAFAQKLLRALAAYCPGSRAELRGSLALGTADAYSDIDIAWTVPDDRFDACLDAVPEVLGAVVPLDSLRTDPDSQNSRERRLLFAAFRGLPLFWRVDLEVAWRVDPEVASAPVAGRPGPDRGDPAAHGDDWSRLASALANAVAATKAVLRGQPRNARGLLERGFRRIGAPDDVSGRWCADIRRLAEEAAGREPDLRPLADRVLSLAESHRAQLMWWTFPAGVRERVDELVLAGRNIQAVGVMRESGIEPRPELHECVEVLDGRHRALADRMPLPDRPDVDTMAAAARALPRDPVAVEAVWDGDTRGWIVVLTAVLAGPWESVVLDGFRIGAAGTGEAARTGRELAKRLGVPFRFASPDEPDEDAPRWWDARH</sequence>
<accession>A0ABW2X2K1</accession>
<dbReference type="InterPro" id="IPR043519">
    <property type="entry name" value="NT_sf"/>
</dbReference>
<gene>
    <name evidence="1" type="ORF">ACFQ2K_39350</name>
</gene>
<organism evidence="1 2">
    <name type="scientific">Streptomyces sanglieri</name>
    <dbReference type="NCBI Taxonomy" id="193460"/>
    <lineage>
        <taxon>Bacteria</taxon>
        <taxon>Bacillati</taxon>
        <taxon>Actinomycetota</taxon>
        <taxon>Actinomycetes</taxon>
        <taxon>Kitasatosporales</taxon>
        <taxon>Streptomycetaceae</taxon>
        <taxon>Streptomyces</taxon>
    </lineage>
</organism>
<evidence type="ECO:0008006" key="3">
    <source>
        <dbReference type="Google" id="ProtNLM"/>
    </source>
</evidence>
<proteinExistence type="predicted"/>
<evidence type="ECO:0000313" key="2">
    <source>
        <dbReference type="Proteomes" id="UP001596915"/>
    </source>
</evidence>
<dbReference type="EMBL" id="JBHTGL010000008">
    <property type="protein sequence ID" value="MFD0627802.1"/>
    <property type="molecule type" value="Genomic_DNA"/>
</dbReference>
<dbReference type="SUPFAM" id="SSF81301">
    <property type="entry name" value="Nucleotidyltransferase"/>
    <property type="match status" value="1"/>
</dbReference>
<comment type="caution">
    <text evidence="1">The sequence shown here is derived from an EMBL/GenBank/DDBJ whole genome shotgun (WGS) entry which is preliminary data.</text>
</comment>
<protein>
    <recommendedName>
        <fullName evidence="3">Nucleotidyltransferase</fullName>
    </recommendedName>
</protein>
<dbReference type="Gene3D" id="3.30.460.10">
    <property type="entry name" value="Beta Polymerase, domain 2"/>
    <property type="match status" value="1"/>
</dbReference>
<name>A0ABW2X2K1_9ACTN</name>
<keyword evidence="2" id="KW-1185">Reference proteome</keyword>
<evidence type="ECO:0000313" key="1">
    <source>
        <dbReference type="EMBL" id="MFD0627802.1"/>
    </source>
</evidence>